<evidence type="ECO:0000259" key="9">
    <source>
        <dbReference type="PROSITE" id="PS50939"/>
    </source>
</evidence>
<dbReference type="AlphaFoldDB" id="A0A6A6ZUC5"/>
<dbReference type="InterPro" id="IPR005018">
    <property type="entry name" value="DOMON_domain"/>
</dbReference>
<dbReference type="Gene3D" id="1.20.120.1770">
    <property type="match status" value="1"/>
</dbReference>
<evidence type="ECO:0000256" key="7">
    <source>
        <dbReference type="SAM" id="MobiDB-lite"/>
    </source>
</evidence>
<reference evidence="10" key="1">
    <citation type="journal article" date="2020" name="Stud. Mycol.">
        <title>101 Dothideomycetes genomes: a test case for predicting lifestyles and emergence of pathogens.</title>
        <authorList>
            <person name="Haridas S."/>
            <person name="Albert R."/>
            <person name="Binder M."/>
            <person name="Bloem J."/>
            <person name="Labutti K."/>
            <person name="Salamov A."/>
            <person name="Andreopoulos B."/>
            <person name="Baker S."/>
            <person name="Barry K."/>
            <person name="Bills G."/>
            <person name="Bluhm B."/>
            <person name="Cannon C."/>
            <person name="Castanera R."/>
            <person name="Culley D."/>
            <person name="Daum C."/>
            <person name="Ezra D."/>
            <person name="Gonzalez J."/>
            <person name="Henrissat B."/>
            <person name="Kuo A."/>
            <person name="Liang C."/>
            <person name="Lipzen A."/>
            <person name="Lutzoni F."/>
            <person name="Magnuson J."/>
            <person name="Mondo S."/>
            <person name="Nolan M."/>
            <person name="Ohm R."/>
            <person name="Pangilinan J."/>
            <person name="Park H.-J."/>
            <person name="Ramirez L."/>
            <person name="Alfaro M."/>
            <person name="Sun H."/>
            <person name="Tritt A."/>
            <person name="Yoshinaga Y."/>
            <person name="Zwiers L.-H."/>
            <person name="Turgeon B."/>
            <person name="Goodwin S."/>
            <person name="Spatafora J."/>
            <person name="Crous P."/>
            <person name="Grigoriev I."/>
        </authorList>
    </citation>
    <scope>NUCLEOTIDE SEQUENCE</scope>
    <source>
        <strain evidence="10">CBS 113818</strain>
    </source>
</reference>
<feature type="transmembrane region" description="Helical" evidence="8">
    <location>
        <begin position="368"/>
        <end position="387"/>
    </location>
</feature>
<protein>
    <submittedName>
        <fullName evidence="10">CBD9-like protein</fullName>
    </submittedName>
</protein>
<evidence type="ECO:0000256" key="1">
    <source>
        <dbReference type="ARBA" id="ARBA00004370"/>
    </source>
</evidence>
<comment type="subcellular location">
    <subcellularLocation>
        <location evidence="1">Membrane</location>
    </subcellularLocation>
</comment>
<keyword evidence="3 8" id="KW-0812">Transmembrane</keyword>
<evidence type="ECO:0000256" key="6">
    <source>
        <dbReference type="ARBA" id="ARBA00023136"/>
    </source>
</evidence>
<dbReference type="EMBL" id="MU006229">
    <property type="protein sequence ID" value="KAF2824670.1"/>
    <property type="molecule type" value="Genomic_DNA"/>
</dbReference>
<evidence type="ECO:0000256" key="3">
    <source>
        <dbReference type="ARBA" id="ARBA00022692"/>
    </source>
</evidence>
<name>A0A6A6ZUC5_9PLEO</name>
<feature type="region of interest" description="Disordered" evidence="7">
    <location>
        <begin position="468"/>
        <end position="503"/>
    </location>
</feature>
<keyword evidence="11" id="KW-1185">Reference proteome</keyword>
<organism evidence="10 11">
    <name type="scientific">Ophiobolus disseminans</name>
    <dbReference type="NCBI Taxonomy" id="1469910"/>
    <lineage>
        <taxon>Eukaryota</taxon>
        <taxon>Fungi</taxon>
        <taxon>Dikarya</taxon>
        <taxon>Ascomycota</taxon>
        <taxon>Pezizomycotina</taxon>
        <taxon>Dothideomycetes</taxon>
        <taxon>Pleosporomycetidae</taxon>
        <taxon>Pleosporales</taxon>
        <taxon>Pleosporineae</taxon>
        <taxon>Phaeosphaeriaceae</taxon>
        <taxon>Ophiobolus</taxon>
    </lineage>
</organism>
<evidence type="ECO:0000313" key="11">
    <source>
        <dbReference type="Proteomes" id="UP000799424"/>
    </source>
</evidence>
<dbReference type="GO" id="GO:0016020">
    <property type="term" value="C:membrane"/>
    <property type="evidence" value="ECO:0007669"/>
    <property type="project" value="UniProtKB-SubCell"/>
</dbReference>
<feature type="region of interest" description="Disordered" evidence="7">
    <location>
        <begin position="202"/>
        <end position="290"/>
    </location>
</feature>
<feature type="transmembrane region" description="Helical" evidence="8">
    <location>
        <begin position="331"/>
        <end position="356"/>
    </location>
</feature>
<keyword evidence="5 8" id="KW-1133">Transmembrane helix</keyword>
<dbReference type="CDD" id="cd08760">
    <property type="entry name" value="Cyt_b561_FRRS1_like"/>
    <property type="match status" value="1"/>
</dbReference>
<dbReference type="Proteomes" id="UP000799424">
    <property type="component" value="Unassembled WGS sequence"/>
</dbReference>
<evidence type="ECO:0000256" key="8">
    <source>
        <dbReference type="SAM" id="Phobius"/>
    </source>
</evidence>
<feature type="transmembrane region" description="Helical" evidence="8">
    <location>
        <begin position="300"/>
        <end position="324"/>
    </location>
</feature>
<dbReference type="PANTHER" id="PTHR47797:SF1">
    <property type="entry name" value="CYTOCHROME B561 DOMAIN-CONTAINING PROTEIN-RELATED"/>
    <property type="match status" value="1"/>
</dbReference>
<feature type="compositionally biased region" description="Low complexity" evidence="7">
    <location>
        <begin position="272"/>
        <end position="285"/>
    </location>
</feature>
<evidence type="ECO:0000256" key="2">
    <source>
        <dbReference type="ARBA" id="ARBA00022448"/>
    </source>
</evidence>
<dbReference type="Gene3D" id="2.60.40.1210">
    <property type="entry name" value="Cellobiose dehydrogenase, cytochrome domain"/>
    <property type="match status" value="1"/>
</dbReference>
<dbReference type="PROSITE" id="PS50939">
    <property type="entry name" value="CYTOCHROME_B561"/>
    <property type="match status" value="1"/>
</dbReference>
<dbReference type="SMART" id="SM00665">
    <property type="entry name" value="B561"/>
    <property type="match status" value="1"/>
</dbReference>
<accession>A0A6A6ZUC5</accession>
<evidence type="ECO:0000313" key="10">
    <source>
        <dbReference type="EMBL" id="KAF2824670.1"/>
    </source>
</evidence>
<dbReference type="InterPro" id="IPR006593">
    <property type="entry name" value="Cyt_b561/ferric_Rdtase_TM"/>
</dbReference>
<dbReference type="Pfam" id="PF16010">
    <property type="entry name" value="CDH-cyt"/>
    <property type="match status" value="1"/>
</dbReference>
<feature type="transmembrane region" description="Helical" evidence="8">
    <location>
        <begin position="437"/>
        <end position="457"/>
    </location>
</feature>
<keyword evidence="6 8" id="KW-0472">Membrane</keyword>
<feature type="transmembrane region" description="Helical" evidence="8">
    <location>
        <begin position="399"/>
        <end position="417"/>
    </location>
</feature>
<gene>
    <name evidence="10" type="ORF">CC86DRAFT_296398</name>
</gene>
<feature type="compositionally biased region" description="Low complexity" evidence="7">
    <location>
        <begin position="202"/>
        <end position="224"/>
    </location>
</feature>
<feature type="domain" description="Cytochrome b561" evidence="9">
    <location>
        <begin position="269"/>
        <end position="460"/>
    </location>
</feature>
<dbReference type="InterPro" id="IPR015920">
    <property type="entry name" value="Cellobiose_DH-like_cyt"/>
</dbReference>
<dbReference type="CDD" id="cd09630">
    <property type="entry name" value="CDH_like_cytochrome"/>
    <property type="match status" value="1"/>
</dbReference>
<dbReference type="SMART" id="SM00664">
    <property type="entry name" value="DoH"/>
    <property type="match status" value="1"/>
</dbReference>
<dbReference type="SUPFAM" id="SSF49344">
    <property type="entry name" value="CBD9-like"/>
    <property type="match status" value="1"/>
</dbReference>
<evidence type="ECO:0000256" key="4">
    <source>
        <dbReference type="ARBA" id="ARBA00022982"/>
    </source>
</evidence>
<keyword evidence="2" id="KW-0813">Transport</keyword>
<dbReference type="OrthoDB" id="19261at2759"/>
<proteinExistence type="predicted"/>
<dbReference type="PANTHER" id="PTHR47797">
    <property type="entry name" value="DEHYDROGENASE, PUTATIVE (AFU_ORTHOLOGUE AFUA_8G05805)-RELATED"/>
    <property type="match status" value="1"/>
</dbReference>
<evidence type="ECO:0000256" key="5">
    <source>
        <dbReference type="ARBA" id="ARBA00022989"/>
    </source>
</evidence>
<keyword evidence="4" id="KW-0249">Electron transport</keyword>
<sequence length="503" mass="52571">VSAQVASVCPSTNVCFKLNIPASTASSGSGDVFFQISAPSTYEWVALGQGKGMANSNMFLVYTNSGGTNVTLSPRTASGHSTPSLNSAAKVTLLEGSGVSNGLMTANVKCSNCNSWSGGDMDFKSSSGNWIYAYQSSSGPKNSNDQSASIKQHNKHDAFSWDFASAKGGSSVNPLVAAAPAASGGGGGGGAATSCIRRNAASATGSGAGSATSGATSPTPSSNSENGDDNTAARESARSRYASNFASFPTARPSTRPPSKRQNLPYCDELPNSNGNNGNTNTGFTPISASGSGGNQRTMLIAHGVLASLAFVIFFPAGAIAIRLASFPGMIWIHAAFQVFAYIVYIIGVGLGVYLAKDMNLTDNYHPVIGIVVLIAIFFQPILGWLHHSLFKKYQHRTLWSYAHIWLGRVAITVGIINGGLGLRLADSMNMSSKGGMIAYGVIAGFMWLAWVAASWIGERRRMIANRNAPPKYTKSPRQGSDNSELIEVPPAVGGHYAPPKQR</sequence>
<feature type="non-terminal residue" evidence="10">
    <location>
        <position position="1"/>
    </location>
</feature>